<name>A0AAQ3X7A4_PASNO</name>
<dbReference type="Proteomes" id="UP001341281">
    <property type="component" value="Chromosome 07"/>
</dbReference>
<gene>
    <name evidence="5" type="ORF">U9M48_034206</name>
</gene>
<dbReference type="EMBL" id="CP144751">
    <property type="protein sequence ID" value="WVZ87595.1"/>
    <property type="molecule type" value="Genomic_DNA"/>
</dbReference>
<keyword evidence="6" id="KW-1185">Reference proteome</keyword>
<dbReference type="Pfam" id="PF00382">
    <property type="entry name" value="TFIIB"/>
    <property type="match status" value="1"/>
</dbReference>
<evidence type="ECO:0000256" key="1">
    <source>
        <dbReference type="ARBA" id="ARBA00023015"/>
    </source>
</evidence>
<dbReference type="PRINTS" id="PR00685">
    <property type="entry name" value="TIFACTORIIB"/>
</dbReference>
<dbReference type="GO" id="GO:0070897">
    <property type="term" value="P:transcription preinitiation complex assembly"/>
    <property type="evidence" value="ECO:0007669"/>
    <property type="project" value="InterPro"/>
</dbReference>
<dbReference type="Gene3D" id="1.10.472.170">
    <property type="match status" value="1"/>
</dbReference>
<sequence>MIREPWYSPTRTRHRQWRSFADDGGGEDRDPSRVGGASDPFLSNTPLVTRIAYSAPQKAQAAAGGLPNMRINDGGRGADPEKTLVEAFRAIADMANDRAKEVYKKLEEAKACPKGRKRDVLYGYAACLYVACRNEGKPRTIRRSPRPRPRAPPRRRRSAG</sequence>
<reference evidence="5 6" key="1">
    <citation type="submission" date="2024-02" db="EMBL/GenBank/DDBJ databases">
        <title>High-quality chromosome-scale genome assembly of Pensacola bahiagrass (Paspalum notatum Flugge var. saurae).</title>
        <authorList>
            <person name="Vega J.M."/>
            <person name="Podio M."/>
            <person name="Orjuela J."/>
            <person name="Siena L.A."/>
            <person name="Pessino S.C."/>
            <person name="Combes M.C."/>
            <person name="Mariac C."/>
            <person name="Albertini E."/>
            <person name="Pupilli F."/>
            <person name="Ortiz J.P.A."/>
            <person name="Leblanc O."/>
        </authorList>
    </citation>
    <scope>NUCLEOTIDE SEQUENCE [LARGE SCALE GENOMIC DNA]</scope>
    <source>
        <strain evidence="5">R1</strain>
        <tissue evidence="5">Leaf</tissue>
    </source>
</reference>
<organism evidence="5 6">
    <name type="scientific">Paspalum notatum var. saurae</name>
    <dbReference type="NCBI Taxonomy" id="547442"/>
    <lineage>
        <taxon>Eukaryota</taxon>
        <taxon>Viridiplantae</taxon>
        <taxon>Streptophyta</taxon>
        <taxon>Embryophyta</taxon>
        <taxon>Tracheophyta</taxon>
        <taxon>Spermatophyta</taxon>
        <taxon>Magnoliopsida</taxon>
        <taxon>Liliopsida</taxon>
        <taxon>Poales</taxon>
        <taxon>Poaceae</taxon>
        <taxon>PACMAD clade</taxon>
        <taxon>Panicoideae</taxon>
        <taxon>Andropogonodae</taxon>
        <taxon>Paspaleae</taxon>
        <taxon>Paspalinae</taxon>
        <taxon>Paspalum</taxon>
    </lineage>
</organism>
<evidence type="ECO:0000313" key="5">
    <source>
        <dbReference type="EMBL" id="WVZ87595.1"/>
    </source>
</evidence>
<dbReference type="InterPro" id="IPR013150">
    <property type="entry name" value="TFIIB_cyclin"/>
</dbReference>
<dbReference type="SUPFAM" id="SSF47954">
    <property type="entry name" value="Cyclin-like"/>
    <property type="match status" value="1"/>
</dbReference>
<feature type="domain" description="Transcription factor TFIIB cyclin-like" evidence="4">
    <location>
        <begin position="92"/>
        <end position="142"/>
    </location>
</feature>
<evidence type="ECO:0000256" key="3">
    <source>
        <dbReference type="SAM" id="MobiDB-lite"/>
    </source>
</evidence>
<dbReference type="PANTHER" id="PTHR11618:SF24">
    <property type="entry name" value="OS03G0193600 PROTEIN"/>
    <property type="match status" value="1"/>
</dbReference>
<evidence type="ECO:0000256" key="2">
    <source>
        <dbReference type="ARBA" id="ARBA00023163"/>
    </source>
</evidence>
<dbReference type="InterPro" id="IPR036915">
    <property type="entry name" value="Cyclin-like_sf"/>
</dbReference>
<dbReference type="InterPro" id="IPR000812">
    <property type="entry name" value="TFIIB"/>
</dbReference>
<feature type="region of interest" description="Disordered" evidence="3">
    <location>
        <begin position="137"/>
        <end position="160"/>
    </location>
</feature>
<evidence type="ECO:0000259" key="4">
    <source>
        <dbReference type="Pfam" id="PF00382"/>
    </source>
</evidence>
<protein>
    <recommendedName>
        <fullName evidence="4">Transcription factor TFIIB cyclin-like domain-containing protein</fullName>
    </recommendedName>
</protein>
<feature type="region of interest" description="Disordered" evidence="3">
    <location>
        <begin position="59"/>
        <end position="78"/>
    </location>
</feature>
<dbReference type="GO" id="GO:0017025">
    <property type="term" value="F:TBP-class protein binding"/>
    <property type="evidence" value="ECO:0007669"/>
    <property type="project" value="InterPro"/>
</dbReference>
<dbReference type="GO" id="GO:0097550">
    <property type="term" value="C:transcription preinitiation complex"/>
    <property type="evidence" value="ECO:0007669"/>
    <property type="project" value="TreeGrafter"/>
</dbReference>
<dbReference type="PANTHER" id="PTHR11618">
    <property type="entry name" value="TRANSCRIPTION INITIATION FACTOR IIB-RELATED"/>
    <property type="match status" value="1"/>
</dbReference>
<dbReference type="GO" id="GO:0005634">
    <property type="term" value="C:nucleus"/>
    <property type="evidence" value="ECO:0007669"/>
    <property type="project" value="TreeGrafter"/>
</dbReference>
<keyword evidence="2" id="KW-0804">Transcription</keyword>
<keyword evidence="1" id="KW-0805">Transcription regulation</keyword>
<feature type="compositionally biased region" description="Basic residues" evidence="3">
    <location>
        <begin position="139"/>
        <end position="160"/>
    </location>
</feature>
<feature type="region of interest" description="Disordered" evidence="3">
    <location>
        <begin position="1"/>
        <end position="41"/>
    </location>
</feature>
<evidence type="ECO:0000313" key="6">
    <source>
        <dbReference type="Proteomes" id="UP001341281"/>
    </source>
</evidence>
<accession>A0AAQ3X7A4</accession>
<proteinExistence type="predicted"/>
<dbReference type="AlphaFoldDB" id="A0AAQ3X7A4"/>